<evidence type="ECO:0000256" key="1">
    <source>
        <dbReference type="SAM" id="Phobius"/>
    </source>
</evidence>
<keyword evidence="3" id="KW-1185">Reference proteome</keyword>
<keyword evidence="1" id="KW-0812">Transmembrane</keyword>
<protein>
    <submittedName>
        <fullName evidence="2">YvrJ family protein</fullName>
    </submittedName>
</protein>
<comment type="caution">
    <text evidence="2">The sequence shown here is derived from an EMBL/GenBank/DDBJ whole genome shotgun (WGS) entry which is preliminary data.</text>
</comment>
<dbReference type="Pfam" id="PF12841">
    <property type="entry name" value="YvrJ"/>
    <property type="match status" value="1"/>
</dbReference>
<proteinExistence type="predicted"/>
<evidence type="ECO:0000313" key="2">
    <source>
        <dbReference type="EMBL" id="MCR6546415.1"/>
    </source>
</evidence>
<name>A0ABT1Y8K9_9FIRM</name>
<dbReference type="Proteomes" id="UP001524944">
    <property type="component" value="Unassembled WGS sequence"/>
</dbReference>
<evidence type="ECO:0000313" key="3">
    <source>
        <dbReference type="Proteomes" id="UP001524944"/>
    </source>
</evidence>
<reference evidence="2 3" key="1">
    <citation type="submission" date="2022-08" db="EMBL/GenBank/DDBJ databases">
        <title>Proteogenomics of the novel Dehalobacterium formicoaceticum strain EZ94 highlights a key role of methyltransferases during anaerobic dichloromethane degradation.</title>
        <authorList>
            <person name="Wasmund K."/>
        </authorList>
    </citation>
    <scope>NUCLEOTIDE SEQUENCE [LARGE SCALE GENOMIC DNA]</scope>
    <source>
        <strain evidence="2 3">EZ94</strain>
    </source>
</reference>
<sequence>MEELITIISNVGFPIAISAYLLIRIEKKLDTLSESIAELAKVIEFLKK</sequence>
<keyword evidence="1" id="KW-1133">Transmembrane helix</keyword>
<dbReference type="InterPro" id="IPR024419">
    <property type="entry name" value="YvrJ"/>
</dbReference>
<dbReference type="RefSeq" id="WP_089610418.1">
    <property type="nucleotide sequence ID" value="NZ_CP022121.1"/>
</dbReference>
<organism evidence="2 3">
    <name type="scientific">Dehalobacterium formicoaceticum</name>
    <dbReference type="NCBI Taxonomy" id="51515"/>
    <lineage>
        <taxon>Bacteria</taxon>
        <taxon>Bacillati</taxon>
        <taxon>Bacillota</taxon>
        <taxon>Clostridia</taxon>
        <taxon>Eubacteriales</taxon>
        <taxon>Peptococcaceae</taxon>
        <taxon>Dehalobacterium</taxon>
    </lineage>
</organism>
<gene>
    <name evidence="2" type="ORF">NVS47_12990</name>
</gene>
<dbReference type="EMBL" id="JANPWE010000007">
    <property type="protein sequence ID" value="MCR6546415.1"/>
    <property type="molecule type" value="Genomic_DNA"/>
</dbReference>
<feature type="transmembrane region" description="Helical" evidence="1">
    <location>
        <begin position="6"/>
        <end position="23"/>
    </location>
</feature>
<accession>A0ABT1Y8K9</accession>
<keyword evidence="1" id="KW-0472">Membrane</keyword>